<proteinExistence type="predicted"/>
<dbReference type="AlphaFoldDB" id="X1UK23"/>
<accession>X1UK23</accession>
<dbReference type="EMBL" id="BARW01039087">
    <property type="protein sequence ID" value="GAJ17864.1"/>
    <property type="molecule type" value="Genomic_DNA"/>
</dbReference>
<reference evidence="1" key="1">
    <citation type="journal article" date="2014" name="Front. Microbiol.">
        <title>High frequency of phylogenetically diverse reductive dehalogenase-homologous genes in deep subseafloor sedimentary metagenomes.</title>
        <authorList>
            <person name="Kawai M."/>
            <person name="Futagami T."/>
            <person name="Toyoda A."/>
            <person name="Takaki Y."/>
            <person name="Nishi S."/>
            <person name="Hori S."/>
            <person name="Arai W."/>
            <person name="Tsubouchi T."/>
            <person name="Morono Y."/>
            <person name="Uchiyama I."/>
            <person name="Ito T."/>
            <person name="Fujiyama A."/>
            <person name="Inagaki F."/>
            <person name="Takami H."/>
        </authorList>
    </citation>
    <scope>NUCLEOTIDE SEQUENCE</scope>
    <source>
        <strain evidence="1">Expedition CK06-06</strain>
    </source>
</reference>
<protein>
    <submittedName>
        <fullName evidence="1">Uncharacterized protein</fullName>
    </submittedName>
</protein>
<sequence length="113" mass="13018">MNAAEIKTLLLCYWRFARGCSYVALEFSYGSADVIAATPRGQDIYETEVKVSTSDMKKELQKMKHRFAQKGLWGQDTYHLWANYFYFAVPESIKDRALAIINNYFPYAGLLVV</sequence>
<evidence type="ECO:0000313" key="1">
    <source>
        <dbReference type="EMBL" id="GAJ17864.1"/>
    </source>
</evidence>
<gene>
    <name evidence="1" type="ORF">S12H4_59703</name>
</gene>
<feature type="non-terminal residue" evidence="1">
    <location>
        <position position="113"/>
    </location>
</feature>
<organism evidence="1">
    <name type="scientific">marine sediment metagenome</name>
    <dbReference type="NCBI Taxonomy" id="412755"/>
    <lineage>
        <taxon>unclassified sequences</taxon>
        <taxon>metagenomes</taxon>
        <taxon>ecological metagenomes</taxon>
    </lineage>
</organism>
<name>X1UK23_9ZZZZ</name>
<comment type="caution">
    <text evidence="1">The sequence shown here is derived from an EMBL/GenBank/DDBJ whole genome shotgun (WGS) entry which is preliminary data.</text>
</comment>